<reference evidence="2" key="1">
    <citation type="submission" date="2022-06" db="EMBL/GenBank/DDBJ databases">
        <title>Aquibacillus sp. a new bacterium isolated from soil saline samples.</title>
        <authorList>
            <person name="Galisteo C."/>
            <person name="De La Haba R."/>
            <person name="Sanchez-Porro C."/>
            <person name="Ventosa A."/>
        </authorList>
    </citation>
    <scope>NUCLEOTIDE SEQUENCE</scope>
    <source>
        <strain evidence="2">JCM 12387</strain>
    </source>
</reference>
<sequence>MNSNKFRDDSILNRLASFLYHEGGLIVTQVKQIKDRVFKVWTNEGESLILKGKPSLTGLVQQWDFFQEIESAFICKFTPFPNGKRMLHGLGFYWVITPFIEGEQMCFDKPEDRHDVLEVLKLFHKDAEGIELPNPILRQPLYARWNGRIEKLEKMRPLMQQLGYHAFYKDLLYMTHHKLNRFKAIDWHLFEADAVEKLKWIHGDVASHNFIRGINGKVYMIDFDLLSLSPPIYEYIQLGQRFLPSLTWDVSSLMSYCIWEDEQMIQTWLLGITVPSDLIRDLWYFINGNRNVKEIDSYLDRLTNSWYHRLEFVEHVEEMLR</sequence>
<dbReference type="Proteomes" id="UP001145072">
    <property type="component" value="Unassembled WGS sequence"/>
</dbReference>
<name>A0A9X3WIC6_9BACI</name>
<dbReference type="InterPro" id="IPR002575">
    <property type="entry name" value="Aminoglycoside_PTrfase"/>
</dbReference>
<dbReference type="InterPro" id="IPR011009">
    <property type="entry name" value="Kinase-like_dom_sf"/>
</dbReference>
<feature type="domain" description="Aminoglycoside phosphotransferase" evidence="1">
    <location>
        <begin position="36"/>
        <end position="239"/>
    </location>
</feature>
<dbReference type="RefSeq" id="WP_259871998.1">
    <property type="nucleotide sequence ID" value="NZ_JAOALK010000061.1"/>
</dbReference>
<evidence type="ECO:0000313" key="2">
    <source>
        <dbReference type="EMBL" id="MDC3419133.1"/>
    </source>
</evidence>
<dbReference type="SUPFAM" id="SSF56112">
    <property type="entry name" value="Protein kinase-like (PK-like)"/>
    <property type="match status" value="1"/>
</dbReference>
<dbReference type="GO" id="GO:0042601">
    <property type="term" value="C:endospore-forming forespore"/>
    <property type="evidence" value="ECO:0007669"/>
    <property type="project" value="TreeGrafter"/>
</dbReference>
<gene>
    <name evidence="2" type="ORF">NC661_01910</name>
</gene>
<organism evidence="2 3">
    <name type="scientific">Aquibacillus koreensis</name>
    <dbReference type="NCBI Taxonomy" id="279446"/>
    <lineage>
        <taxon>Bacteria</taxon>
        <taxon>Bacillati</taxon>
        <taxon>Bacillota</taxon>
        <taxon>Bacilli</taxon>
        <taxon>Bacillales</taxon>
        <taxon>Bacillaceae</taxon>
        <taxon>Aquibacillus</taxon>
    </lineage>
</organism>
<dbReference type="PANTHER" id="PTHR39179:SF3">
    <property type="entry name" value="COTS-RELATED PROTEIN"/>
    <property type="match status" value="1"/>
</dbReference>
<dbReference type="AlphaFoldDB" id="A0A9X3WIC6"/>
<accession>A0A9X3WIC6</accession>
<protein>
    <submittedName>
        <fullName evidence="2">Aminoglycoside phosphotransferase family protein</fullName>
    </submittedName>
</protein>
<dbReference type="InterPro" id="IPR047175">
    <property type="entry name" value="CotS-like"/>
</dbReference>
<dbReference type="EMBL" id="JAMQJZ010000001">
    <property type="protein sequence ID" value="MDC3419133.1"/>
    <property type="molecule type" value="Genomic_DNA"/>
</dbReference>
<dbReference type="Pfam" id="PF01636">
    <property type="entry name" value="APH"/>
    <property type="match status" value="1"/>
</dbReference>
<evidence type="ECO:0000259" key="1">
    <source>
        <dbReference type="Pfam" id="PF01636"/>
    </source>
</evidence>
<proteinExistence type="predicted"/>
<keyword evidence="3" id="KW-1185">Reference proteome</keyword>
<comment type="caution">
    <text evidence="2">The sequence shown here is derived from an EMBL/GenBank/DDBJ whole genome shotgun (WGS) entry which is preliminary data.</text>
</comment>
<dbReference type="PANTHER" id="PTHR39179">
    <property type="entry name" value="SPORE COAT PROTEIN I"/>
    <property type="match status" value="1"/>
</dbReference>
<dbReference type="Gene3D" id="3.90.1200.10">
    <property type="match status" value="1"/>
</dbReference>
<evidence type="ECO:0000313" key="3">
    <source>
        <dbReference type="Proteomes" id="UP001145072"/>
    </source>
</evidence>